<comment type="caution">
    <text evidence="7">The sequence shown here is derived from an EMBL/GenBank/DDBJ whole genome shotgun (WGS) entry which is preliminary data.</text>
</comment>
<evidence type="ECO:0000313" key="8">
    <source>
        <dbReference type="Proteomes" id="UP000238220"/>
    </source>
</evidence>
<evidence type="ECO:0000313" key="7">
    <source>
        <dbReference type="EMBL" id="PPE74497.1"/>
    </source>
</evidence>
<comment type="similarity">
    <text evidence="6">Belongs to the SEDS family. MrdB/RodA subfamily.</text>
</comment>
<keyword evidence="8" id="KW-1185">Reference proteome</keyword>
<comment type="pathway">
    <text evidence="6">Cell wall biogenesis; peptidoglycan biosynthesis.</text>
</comment>
<keyword evidence="6" id="KW-0961">Cell wall biogenesis/degradation</keyword>
<keyword evidence="5 6" id="KW-0472">Membrane</keyword>
<evidence type="ECO:0000256" key="6">
    <source>
        <dbReference type="HAMAP-Rule" id="MF_02079"/>
    </source>
</evidence>
<keyword evidence="2 6" id="KW-0812">Transmembrane</keyword>
<dbReference type="GO" id="GO:0005886">
    <property type="term" value="C:plasma membrane"/>
    <property type="evidence" value="ECO:0007669"/>
    <property type="project" value="UniProtKB-SubCell"/>
</dbReference>
<dbReference type="GO" id="GO:0051301">
    <property type="term" value="P:cell division"/>
    <property type="evidence" value="ECO:0007669"/>
    <property type="project" value="InterPro"/>
</dbReference>
<dbReference type="GO" id="GO:0009252">
    <property type="term" value="P:peptidoglycan biosynthetic process"/>
    <property type="evidence" value="ECO:0007669"/>
    <property type="project" value="UniProtKB-UniRule"/>
</dbReference>
<evidence type="ECO:0000256" key="4">
    <source>
        <dbReference type="ARBA" id="ARBA00022989"/>
    </source>
</evidence>
<comment type="function">
    <text evidence="6">Peptidoglycan polymerase that is essential for cell wall elongation.</text>
</comment>
<keyword evidence="3 6" id="KW-0133">Cell shape</keyword>
<dbReference type="GO" id="GO:0015648">
    <property type="term" value="F:lipid-linked peptidoglycan transporter activity"/>
    <property type="evidence" value="ECO:0007669"/>
    <property type="project" value="TreeGrafter"/>
</dbReference>
<keyword evidence="6" id="KW-0808">Transferase</keyword>
<proteinExistence type="inferred from homology"/>
<dbReference type="HAMAP" id="MF_02079">
    <property type="entry name" value="PGT_RodA"/>
    <property type="match status" value="1"/>
</dbReference>
<dbReference type="Pfam" id="PF01098">
    <property type="entry name" value="FTSW_RODA_SPOVE"/>
    <property type="match status" value="1"/>
</dbReference>
<comment type="catalytic activity">
    <reaction evidence="6">
        <text>[GlcNAc-(1-&gt;4)-Mur2Ac(oyl-L-Ala-gamma-D-Glu-L-Lys-D-Ala-D-Ala)](n)-di-trans,octa-cis-undecaprenyl diphosphate + beta-D-GlcNAc-(1-&gt;4)-Mur2Ac(oyl-L-Ala-gamma-D-Glu-L-Lys-D-Ala-D-Ala)-di-trans,octa-cis-undecaprenyl diphosphate = [GlcNAc-(1-&gt;4)-Mur2Ac(oyl-L-Ala-gamma-D-Glu-L-Lys-D-Ala-D-Ala)](n+1)-di-trans,octa-cis-undecaprenyl diphosphate + di-trans,octa-cis-undecaprenyl diphosphate + H(+)</text>
        <dbReference type="Rhea" id="RHEA:23708"/>
        <dbReference type="Rhea" id="RHEA-COMP:9602"/>
        <dbReference type="Rhea" id="RHEA-COMP:9603"/>
        <dbReference type="ChEBI" id="CHEBI:15378"/>
        <dbReference type="ChEBI" id="CHEBI:58405"/>
        <dbReference type="ChEBI" id="CHEBI:60033"/>
        <dbReference type="ChEBI" id="CHEBI:78435"/>
        <dbReference type="EC" id="2.4.99.28"/>
    </reaction>
</comment>
<reference evidence="7 8" key="1">
    <citation type="submission" date="2018-02" db="EMBL/GenBank/DDBJ databases">
        <title>Genome sequencing of Solimonas sp. HR-BB.</title>
        <authorList>
            <person name="Lee Y."/>
            <person name="Jeon C.O."/>
        </authorList>
    </citation>
    <scope>NUCLEOTIDE SEQUENCE [LARGE SCALE GENOMIC DNA]</scope>
    <source>
        <strain evidence="7 8">HR-BB</strain>
    </source>
</reference>
<dbReference type="GO" id="GO:0071555">
    <property type="term" value="P:cell wall organization"/>
    <property type="evidence" value="ECO:0007669"/>
    <property type="project" value="UniProtKB-KW"/>
</dbReference>
<accession>A0A2S5THS7</accession>
<dbReference type="EC" id="2.4.99.28" evidence="6"/>
<keyword evidence="6" id="KW-0997">Cell inner membrane</keyword>
<dbReference type="InterPro" id="IPR011923">
    <property type="entry name" value="RodA/MrdB"/>
</dbReference>
<protein>
    <recommendedName>
        <fullName evidence="6">Peptidoglycan glycosyltransferase MrdB</fullName>
        <shortName evidence="6">PGT</shortName>
        <ecNumber evidence="6">2.4.99.28</ecNumber>
    </recommendedName>
    <alternativeName>
        <fullName evidence="6">Cell elongation protein RodA</fullName>
    </alternativeName>
    <alternativeName>
        <fullName evidence="6">Cell wall polymerase</fullName>
    </alternativeName>
    <alternativeName>
        <fullName evidence="6">Peptidoglycan polymerase</fullName>
        <shortName evidence="6">PG polymerase</shortName>
    </alternativeName>
</protein>
<name>A0A2S5THS7_9GAMM</name>
<dbReference type="GO" id="GO:0032153">
    <property type="term" value="C:cell division site"/>
    <property type="evidence" value="ECO:0007669"/>
    <property type="project" value="TreeGrafter"/>
</dbReference>
<feature type="transmembrane region" description="Helical" evidence="6">
    <location>
        <begin position="351"/>
        <end position="372"/>
    </location>
</feature>
<evidence type="ECO:0000256" key="3">
    <source>
        <dbReference type="ARBA" id="ARBA00022960"/>
    </source>
</evidence>
<organism evidence="7 8">
    <name type="scientific">Solimonas fluminis</name>
    <dbReference type="NCBI Taxonomy" id="2086571"/>
    <lineage>
        <taxon>Bacteria</taxon>
        <taxon>Pseudomonadati</taxon>
        <taxon>Pseudomonadota</taxon>
        <taxon>Gammaproteobacteria</taxon>
        <taxon>Nevskiales</taxon>
        <taxon>Nevskiaceae</taxon>
        <taxon>Solimonas</taxon>
    </lineage>
</organism>
<keyword evidence="6" id="KW-0328">Glycosyltransferase</keyword>
<dbReference type="GO" id="GO:0008360">
    <property type="term" value="P:regulation of cell shape"/>
    <property type="evidence" value="ECO:0007669"/>
    <property type="project" value="UniProtKB-KW"/>
</dbReference>
<dbReference type="AlphaFoldDB" id="A0A2S5THS7"/>
<gene>
    <name evidence="6" type="primary">mrdB</name>
    <name evidence="6" type="synonym">rodA</name>
    <name evidence="7" type="ORF">C3942_06940</name>
</gene>
<sequence length="381" mass="41725">MIAEVIYRVRRGGPDKPEPGMADLLESWHIDMWLLLLLATVAGLGMFVIYSASGHSIPAVVNQAERFLLGLFVMAVVAQAPPEFYRMLAPWLYGLTLLLLLLVEVIGDHAMGAQRWLDLGFIRFQPSELMKLAMPMTLAAFLHHRRLPPRPLTLLASLVILGVPTVLIMVQPDLGTSMLVIAAGGFTLFFAGLQWRWILGALAAVGAAAPILWERLHDYQRKRILTLLDPESDPLGAGYHITQSKIAIGSGGLFGKGWLEGTQAKLEFLPEAHTDFIFAVFAEELGLISVLVLLSVYLCIVGRCLWIAVRAQDSFQRLLAGALGMTFFIYVFINIGMVIGLLPVVGVPLPLFSFGGTSMVSLLAGFGMLMSIHTHRKLLAN</sequence>
<dbReference type="PANTHER" id="PTHR30474">
    <property type="entry name" value="CELL CYCLE PROTEIN"/>
    <property type="match status" value="1"/>
</dbReference>
<keyword evidence="6" id="KW-1003">Cell membrane</keyword>
<feature type="transmembrane region" description="Helical" evidence="6">
    <location>
        <begin position="88"/>
        <end position="107"/>
    </location>
</feature>
<comment type="subcellular location">
    <subcellularLocation>
        <location evidence="6">Cell inner membrane</location>
        <topology evidence="6">Multi-pass membrane protein</topology>
    </subcellularLocation>
    <subcellularLocation>
        <location evidence="1">Membrane</location>
        <topology evidence="1">Multi-pass membrane protein</topology>
    </subcellularLocation>
</comment>
<feature type="transmembrane region" description="Helical" evidence="6">
    <location>
        <begin position="285"/>
        <end position="306"/>
    </location>
</feature>
<feature type="transmembrane region" description="Helical" evidence="6">
    <location>
        <begin position="176"/>
        <end position="192"/>
    </location>
</feature>
<dbReference type="UniPathway" id="UPA00219"/>
<dbReference type="InterPro" id="IPR001182">
    <property type="entry name" value="FtsW/RodA"/>
</dbReference>
<evidence type="ECO:0000256" key="1">
    <source>
        <dbReference type="ARBA" id="ARBA00004141"/>
    </source>
</evidence>
<feature type="transmembrane region" description="Helical" evidence="6">
    <location>
        <begin position="152"/>
        <end position="170"/>
    </location>
</feature>
<dbReference type="GO" id="GO:0008955">
    <property type="term" value="F:peptidoglycan glycosyltransferase activity"/>
    <property type="evidence" value="ECO:0007669"/>
    <property type="project" value="UniProtKB-UniRule"/>
</dbReference>
<feature type="transmembrane region" description="Helical" evidence="6">
    <location>
        <begin position="197"/>
        <end position="213"/>
    </location>
</feature>
<dbReference type="PANTHER" id="PTHR30474:SF1">
    <property type="entry name" value="PEPTIDOGLYCAN GLYCOSYLTRANSFERASE MRDB"/>
    <property type="match status" value="1"/>
</dbReference>
<evidence type="ECO:0000256" key="5">
    <source>
        <dbReference type="ARBA" id="ARBA00023136"/>
    </source>
</evidence>
<keyword evidence="4 6" id="KW-1133">Transmembrane helix</keyword>
<keyword evidence="6" id="KW-0573">Peptidoglycan synthesis</keyword>
<evidence type="ECO:0000256" key="2">
    <source>
        <dbReference type="ARBA" id="ARBA00022692"/>
    </source>
</evidence>
<feature type="transmembrane region" description="Helical" evidence="6">
    <location>
        <begin position="32"/>
        <end position="52"/>
    </location>
</feature>
<feature type="transmembrane region" description="Helical" evidence="6">
    <location>
        <begin position="318"/>
        <end position="345"/>
    </location>
</feature>
<dbReference type="Proteomes" id="UP000238220">
    <property type="component" value="Unassembled WGS sequence"/>
</dbReference>
<dbReference type="EMBL" id="PSNW01000003">
    <property type="protein sequence ID" value="PPE74497.1"/>
    <property type="molecule type" value="Genomic_DNA"/>
</dbReference>
<dbReference type="NCBIfam" id="TIGR02210">
    <property type="entry name" value="rodA_shape"/>
    <property type="match status" value="1"/>
</dbReference>
<dbReference type="OrthoDB" id="9768187at2"/>